<accession>A0A918IND7</accession>
<dbReference type="Proteomes" id="UP000628984">
    <property type="component" value="Unassembled WGS sequence"/>
</dbReference>
<sequence>MSVLSYLRPHQVLLHIPKTGGTWLGDVIAANRRWYEAPLVRQLSHGNSLARVDERFGPTVKVGFVFRDPMARLHSAFDSRRNFSRPTRNTPWTEAETACFTRFSSFDAFARAFGENSTHPDRAAAEAALAGVGHFKRGLGFFFGDHDRLLAARNRVLFCAETQNVRRLLPDFARAYGIRPLREPETARSHSSAAFRTECSDDARAMLRDRLQGEYALYDICRRIEADLHGASLA</sequence>
<gene>
    <name evidence="1" type="ORF">GCM10011452_07550</name>
</gene>
<evidence type="ECO:0000313" key="1">
    <source>
        <dbReference type="EMBL" id="GGW23132.1"/>
    </source>
</evidence>
<protein>
    <recommendedName>
        <fullName evidence="3">Sulfotransferase family protein</fullName>
    </recommendedName>
</protein>
<proteinExistence type="predicted"/>
<keyword evidence="2" id="KW-1185">Reference proteome</keyword>
<dbReference type="SUPFAM" id="SSF52540">
    <property type="entry name" value="P-loop containing nucleoside triphosphate hydrolases"/>
    <property type="match status" value="1"/>
</dbReference>
<dbReference type="EMBL" id="BMYQ01000001">
    <property type="protein sequence ID" value="GGW23132.1"/>
    <property type="molecule type" value="Genomic_DNA"/>
</dbReference>
<evidence type="ECO:0008006" key="3">
    <source>
        <dbReference type="Google" id="ProtNLM"/>
    </source>
</evidence>
<reference evidence="1" key="2">
    <citation type="submission" date="2020-09" db="EMBL/GenBank/DDBJ databases">
        <authorList>
            <person name="Sun Q."/>
            <person name="Kim S."/>
        </authorList>
    </citation>
    <scope>NUCLEOTIDE SEQUENCE</scope>
    <source>
        <strain evidence="1">KCTC 23714</strain>
    </source>
</reference>
<comment type="caution">
    <text evidence="1">The sequence shown here is derived from an EMBL/GenBank/DDBJ whole genome shotgun (WGS) entry which is preliminary data.</text>
</comment>
<dbReference type="RefSeq" id="WP_189632454.1">
    <property type="nucleotide sequence ID" value="NZ_BMYQ01000001.1"/>
</dbReference>
<evidence type="ECO:0000313" key="2">
    <source>
        <dbReference type="Proteomes" id="UP000628984"/>
    </source>
</evidence>
<dbReference type="InterPro" id="IPR027417">
    <property type="entry name" value="P-loop_NTPase"/>
</dbReference>
<organism evidence="1 2">
    <name type="scientific">Gemmobacter lanyuensis</name>
    <dbReference type="NCBI Taxonomy" id="1054497"/>
    <lineage>
        <taxon>Bacteria</taxon>
        <taxon>Pseudomonadati</taxon>
        <taxon>Pseudomonadota</taxon>
        <taxon>Alphaproteobacteria</taxon>
        <taxon>Rhodobacterales</taxon>
        <taxon>Paracoccaceae</taxon>
        <taxon>Gemmobacter</taxon>
    </lineage>
</organism>
<dbReference type="AlphaFoldDB" id="A0A918IND7"/>
<reference evidence="1" key="1">
    <citation type="journal article" date="2014" name="Int. J. Syst. Evol. Microbiol.">
        <title>Complete genome sequence of Corynebacterium casei LMG S-19264T (=DSM 44701T), isolated from a smear-ripened cheese.</title>
        <authorList>
            <consortium name="US DOE Joint Genome Institute (JGI-PGF)"/>
            <person name="Walter F."/>
            <person name="Albersmeier A."/>
            <person name="Kalinowski J."/>
            <person name="Ruckert C."/>
        </authorList>
    </citation>
    <scope>NUCLEOTIDE SEQUENCE</scope>
    <source>
        <strain evidence="1">KCTC 23714</strain>
    </source>
</reference>
<name>A0A918IND7_9RHOB</name>